<dbReference type="AlphaFoldDB" id="E3HA45"/>
<dbReference type="InterPro" id="IPR036390">
    <property type="entry name" value="WH_DNA-bd_sf"/>
</dbReference>
<keyword evidence="1 5" id="KW-0678">Repressor</keyword>
<evidence type="ECO:0000313" key="7">
    <source>
        <dbReference type="EMBL" id="ADO83450.1"/>
    </source>
</evidence>
<dbReference type="Gene3D" id="1.10.10.10">
    <property type="entry name" value="Winged helix-like DNA-binding domain superfamily/Winged helix DNA-binding domain"/>
    <property type="match status" value="1"/>
</dbReference>
<dbReference type="PIRSF" id="PIRSF005485">
    <property type="entry name" value="HrcA"/>
    <property type="match status" value="1"/>
</dbReference>
<dbReference type="Pfam" id="PF01628">
    <property type="entry name" value="HrcA"/>
    <property type="match status" value="1"/>
</dbReference>
<dbReference type="KEGG" id="ipo:Ilyop_1679"/>
<evidence type="ECO:0000313" key="8">
    <source>
        <dbReference type="Proteomes" id="UP000006875"/>
    </source>
</evidence>
<dbReference type="HOGENOM" id="CLU_050019_1_0_0"/>
<dbReference type="OrthoDB" id="9783139at2"/>
<dbReference type="PANTHER" id="PTHR34824:SF1">
    <property type="entry name" value="HEAT-INDUCIBLE TRANSCRIPTION REPRESSOR HRCA"/>
    <property type="match status" value="1"/>
</dbReference>
<evidence type="ECO:0000256" key="3">
    <source>
        <dbReference type="ARBA" id="ARBA00023016"/>
    </source>
</evidence>
<dbReference type="Proteomes" id="UP000006875">
    <property type="component" value="Chromosome"/>
</dbReference>
<dbReference type="SUPFAM" id="SSF46785">
    <property type="entry name" value="Winged helix' DNA-binding domain"/>
    <property type="match status" value="1"/>
</dbReference>
<dbReference type="InterPro" id="IPR023120">
    <property type="entry name" value="WHTH_transcript_rep_HrcA_IDD"/>
</dbReference>
<name>E3HA45_ILYPC</name>
<dbReference type="InterPro" id="IPR002571">
    <property type="entry name" value="HrcA"/>
</dbReference>
<dbReference type="SUPFAM" id="SSF55781">
    <property type="entry name" value="GAF domain-like"/>
    <property type="match status" value="1"/>
</dbReference>
<dbReference type="GO" id="GO:0003677">
    <property type="term" value="F:DNA binding"/>
    <property type="evidence" value="ECO:0007669"/>
    <property type="project" value="InterPro"/>
</dbReference>
<dbReference type="RefSeq" id="WP_013388117.1">
    <property type="nucleotide sequence ID" value="NC_014632.1"/>
</dbReference>
<keyword evidence="8" id="KW-1185">Reference proteome</keyword>
<evidence type="ECO:0000256" key="4">
    <source>
        <dbReference type="ARBA" id="ARBA00023163"/>
    </source>
</evidence>
<dbReference type="Gene3D" id="3.30.390.60">
    <property type="entry name" value="Heat-inducible transcription repressor hrca homolog, domain 3"/>
    <property type="match status" value="1"/>
</dbReference>
<dbReference type="EMBL" id="CP002281">
    <property type="protein sequence ID" value="ADO83450.1"/>
    <property type="molecule type" value="Genomic_DNA"/>
</dbReference>
<keyword evidence="4 5" id="KW-0804">Transcription</keyword>
<evidence type="ECO:0000256" key="1">
    <source>
        <dbReference type="ARBA" id="ARBA00022491"/>
    </source>
</evidence>
<keyword evidence="2 5" id="KW-0805">Transcription regulation</keyword>
<dbReference type="InterPro" id="IPR029016">
    <property type="entry name" value="GAF-like_dom_sf"/>
</dbReference>
<dbReference type="InterPro" id="IPR036388">
    <property type="entry name" value="WH-like_DNA-bd_sf"/>
</dbReference>
<reference evidence="7 8" key="1">
    <citation type="journal article" date="2010" name="Stand. Genomic Sci.">
        <title>Complete genome sequence of Ilyobacter polytropus type strain (CuHbu1).</title>
        <authorList>
            <person name="Sikorski J."/>
            <person name="Chertkov O."/>
            <person name="Lapidus A."/>
            <person name="Nolan M."/>
            <person name="Lucas S."/>
            <person name="Del Rio T.G."/>
            <person name="Tice H."/>
            <person name="Cheng J.F."/>
            <person name="Tapia R."/>
            <person name="Han C."/>
            <person name="Goodwin L."/>
            <person name="Pitluck S."/>
            <person name="Liolios K."/>
            <person name="Ivanova N."/>
            <person name="Mavromatis K."/>
            <person name="Mikhailova N."/>
            <person name="Pati A."/>
            <person name="Chen A."/>
            <person name="Palaniappan K."/>
            <person name="Land M."/>
            <person name="Hauser L."/>
            <person name="Chang Y.J."/>
            <person name="Jeffries C.D."/>
            <person name="Brambilla E."/>
            <person name="Yasawong M."/>
            <person name="Rohde M."/>
            <person name="Pukall R."/>
            <person name="Spring S."/>
            <person name="Goker M."/>
            <person name="Woyke T."/>
            <person name="Bristow J."/>
            <person name="Eisen J.A."/>
            <person name="Markowitz V."/>
            <person name="Hugenholtz P."/>
            <person name="Kyrpides N.C."/>
            <person name="Klenk H.P."/>
        </authorList>
    </citation>
    <scope>NUCLEOTIDE SEQUENCE [LARGE SCALE GENOMIC DNA]</scope>
    <source>
        <strain evidence="8">ATCC 51220 / DSM 2926 / LMG 16218 / CuHBu1</strain>
    </source>
</reference>
<dbReference type="InterPro" id="IPR021153">
    <property type="entry name" value="HrcA_C"/>
</dbReference>
<dbReference type="PANTHER" id="PTHR34824">
    <property type="entry name" value="HEAT-INDUCIBLE TRANSCRIPTION REPRESSOR HRCA"/>
    <property type="match status" value="1"/>
</dbReference>
<feature type="domain" description="Heat-inducible transcription repressor HrcA C-terminal" evidence="6">
    <location>
        <begin position="105"/>
        <end position="317"/>
    </location>
</feature>
<evidence type="ECO:0000256" key="2">
    <source>
        <dbReference type="ARBA" id="ARBA00023015"/>
    </source>
</evidence>
<dbReference type="Gene3D" id="3.30.450.40">
    <property type="match status" value="1"/>
</dbReference>
<dbReference type="STRING" id="572544.Ilyop_1679"/>
<evidence type="ECO:0000259" key="6">
    <source>
        <dbReference type="Pfam" id="PF01628"/>
    </source>
</evidence>
<sequence length="340" mass="39058">MAISDREKLVLGVIIDYYLTFGDTIGSRTLVKKYNIELSSATIRNVMADLEDMGYISKTHTSSGRIPTDKGYKFYLHELLKVEKISKEERKKIDMAYELRVSELEDILKKTSTLLSKLTSYAGIVVEPDIKREGIKKVELVHIEDYLIMAVIVMDNMAVRTKKISLEHGLSREEVAAVSKELNEKLRKGELKSYEVEDFILEKDNPVLSNLENEVFQDIEGQFYMNNASSIFQNKSVEEARETLELFNKKKGMKEIFEILVKSREHDYGDVNVVFGDELNIKGLEDFSFVYSVYKMGESQGVIGVIGPRRMAYSKTMGLVKYVTKEVNKVIEEIEHKKER</sequence>
<comment type="similarity">
    <text evidence="5">Belongs to the HrcA family.</text>
</comment>
<proteinExistence type="inferred from homology"/>
<dbReference type="NCBIfam" id="TIGR00331">
    <property type="entry name" value="hrcA"/>
    <property type="match status" value="1"/>
</dbReference>
<organism evidence="7 8">
    <name type="scientific">Ilyobacter polytropus (strain ATCC 51220 / DSM 2926 / LMG 16218 / CuHBu1)</name>
    <dbReference type="NCBI Taxonomy" id="572544"/>
    <lineage>
        <taxon>Bacteria</taxon>
        <taxon>Fusobacteriati</taxon>
        <taxon>Fusobacteriota</taxon>
        <taxon>Fusobacteriia</taxon>
        <taxon>Fusobacteriales</taxon>
        <taxon>Fusobacteriaceae</taxon>
        <taxon>Ilyobacter</taxon>
    </lineage>
</organism>
<protein>
    <recommendedName>
        <fullName evidence="5">Heat-inducible transcription repressor HrcA</fullName>
    </recommendedName>
</protein>
<comment type="function">
    <text evidence="5">Negative regulator of class I heat shock genes (grpE-dnaK-dnaJ and groELS operons). Prevents heat-shock induction of these operons.</text>
</comment>
<dbReference type="HAMAP" id="MF_00081">
    <property type="entry name" value="HrcA"/>
    <property type="match status" value="1"/>
</dbReference>
<gene>
    <name evidence="5" type="primary">hrcA</name>
    <name evidence="7" type="ordered locus">Ilyop_1679</name>
</gene>
<dbReference type="eggNOG" id="COG1420">
    <property type="taxonomic scope" value="Bacteria"/>
</dbReference>
<evidence type="ECO:0000256" key="5">
    <source>
        <dbReference type="HAMAP-Rule" id="MF_00081"/>
    </source>
</evidence>
<dbReference type="GO" id="GO:0045892">
    <property type="term" value="P:negative regulation of DNA-templated transcription"/>
    <property type="evidence" value="ECO:0007669"/>
    <property type="project" value="UniProtKB-UniRule"/>
</dbReference>
<keyword evidence="3 5" id="KW-0346">Stress response</keyword>
<accession>E3HA45</accession>